<protein>
    <submittedName>
        <fullName evidence="1">Uncharacterized protein</fullName>
    </submittedName>
</protein>
<organism evidence="1 2">
    <name type="scientific">Natronoflexus pectinivorans</name>
    <dbReference type="NCBI Taxonomy" id="682526"/>
    <lineage>
        <taxon>Bacteria</taxon>
        <taxon>Pseudomonadati</taxon>
        <taxon>Bacteroidota</taxon>
        <taxon>Bacteroidia</taxon>
        <taxon>Marinilabiliales</taxon>
        <taxon>Marinilabiliaceae</taxon>
        <taxon>Natronoflexus</taxon>
    </lineage>
</organism>
<reference evidence="1 2" key="1">
    <citation type="submission" date="2019-03" db="EMBL/GenBank/DDBJ databases">
        <title>Genomic Encyclopedia of Type Strains, Phase IV (KMG-IV): sequencing the most valuable type-strain genomes for metagenomic binning, comparative biology and taxonomic classification.</title>
        <authorList>
            <person name="Goeker M."/>
        </authorList>
    </citation>
    <scope>NUCLEOTIDE SEQUENCE [LARGE SCALE GENOMIC DNA]</scope>
    <source>
        <strain evidence="1 2">DSM 24179</strain>
    </source>
</reference>
<evidence type="ECO:0000313" key="1">
    <source>
        <dbReference type="EMBL" id="TCO04425.1"/>
    </source>
</evidence>
<accession>A0A4R2G956</accession>
<keyword evidence="2" id="KW-1185">Reference proteome</keyword>
<sequence length="204" mass="23808">MLLKNILFITCFGLLVSFNMKYNLETDKILVETFNDEELNDIIKLIDYVDKLVKAETKSDDVKTAYPLYFEKLKINMFEGNYIVPINRETKCSIFERINENTFDEFWYLQCANMNKISSMETSRTELSININGKYVDYIRKIGEADPLFQDLYEFIMSTGHILSASMMIFLASNEGVDFNLIKNRLLAVVCIFSISEPIEKRED</sequence>
<dbReference type="RefSeq" id="WP_132435276.1">
    <property type="nucleotide sequence ID" value="NZ_SLWK01000018.1"/>
</dbReference>
<name>A0A4R2G956_9BACT</name>
<dbReference type="EMBL" id="SLWK01000018">
    <property type="protein sequence ID" value="TCO04425.1"/>
    <property type="molecule type" value="Genomic_DNA"/>
</dbReference>
<proteinExistence type="predicted"/>
<dbReference type="AlphaFoldDB" id="A0A4R2G956"/>
<dbReference type="Proteomes" id="UP000295221">
    <property type="component" value="Unassembled WGS sequence"/>
</dbReference>
<dbReference type="OrthoDB" id="1422734at2"/>
<evidence type="ECO:0000313" key="2">
    <source>
        <dbReference type="Proteomes" id="UP000295221"/>
    </source>
</evidence>
<comment type="caution">
    <text evidence="1">The sequence shown here is derived from an EMBL/GenBank/DDBJ whole genome shotgun (WGS) entry which is preliminary data.</text>
</comment>
<gene>
    <name evidence="1" type="ORF">EV194_11814</name>
</gene>